<evidence type="ECO:0000313" key="1">
    <source>
        <dbReference type="EMBL" id="KAG2651845.1"/>
    </source>
</evidence>
<evidence type="ECO:0000313" key="2">
    <source>
        <dbReference type="Proteomes" id="UP000823388"/>
    </source>
</evidence>
<protein>
    <submittedName>
        <fullName evidence="1">Uncharacterized protein</fullName>
    </submittedName>
</protein>
<proteinExistence type="predicted"/>
<sequence length="81" mass="8882">MESRLTPDQKVACSIHVGFNTPVQFGFLFSFYFLPTCSADVAEGDRAPGGTTSHTRAVWICPTWGGLITPVPNPSHEHYTK</sequence>
<name>A0A8T0WX71_PANVG</name>
<gene>
    <name evidence="1" type="ORF">PVAP13_1NG319119</name>
</gene>
<keyword evidence="2" id="KW-1185">Reference proteome</keyword>
<reference evidence="1" key="1">
    <citation type="submission" date="2020-05" db="EMBL/GenBank/DDBJ databases">
        <title>WGS assembly of Panicum virgatum.</title>
        <authorList>
            <person name="Lovell J.T."/>
            <person name="Jenkins J."/>
            <person name="Shu S."/>
            <person name="Juenger T.E."/>
            <person name="Schmutz J."/>
        </authorList>
    </citation>
    <scope>NUCLEOTIDE SEQUENCE</scope>
    <source>
        <strain evidence="1">AP13</strain>
    </source>
</reference>
<accession>A0A8T0WX71</accession>
<dbReference type="Proteomes" id="UP000823388">
    <property type="component" value="Chromosome 1N"/>
</dbReference>
<dbReference type="EMBL" id="CM029038">
    <property type="protein sequence ID" value="KAG2651845.1"/>
    <property type="molecule type" value="Genomic_DNA"/>
</dbReference>
<dbReference type="AlphaFoldDB" id="A0A8T0WX71"/>
<organism evidence="1 2">
    <name type="scientific">Panicum virgatum</name>
    <name type="common">Blackwell switchgrass</name>
    <dbReference type="NCBI Taxonomy" id="38727"/>
    <lineage>
        <taxon>Eukaryota</taxon>
        <taxon>Viridiplantae</taxon>
        <taxon>Streptophyta</taxon>
        <taxon>Embryophyta</taxon>
        <taxon>Tracheophyta</taxon>
        <taxon>Spermatophyta</taxon>
        <taxon>Magnoliopsida</taxon>
        <taxon>Liliopsida</taxon>
        <taxon>Poales</taxon>
        <taxon>Poaceae</taxon>
        <taxon>PACMAD clade</taxon>
        <taxon>Panicoideae</taxon>
        <taxon>Panicodae</taxon>
        <taxon>Paniceae</taxon>
        <taxon>Panicinae</taxon>
        <taxon>Panicum</taxon>
        <taxon>Panicum sect. Hiantes</taxon>
    </lineage>
</organism>
<comment type="caution">
    <text evidence="1">The sequence shown here is derived from an EMBL/GenBank/DDBJ whole genome shotgun (WGS) entry which is preliminary data.</text>
</comment>